<gene>
    <name evidence="2" type="ORF">PR048_010058</name>
</gene>
<dbReference type="Gene3D" id="1.10.720.30">
    <property type="entry name" value="SAP domain"/>
    <property type="match status" value="1"/>
</dbReference>
<name>A0ABQ9I1M8_9NEOP</name>
<evidence type="ECO:0000313" key="3">
    <source>
        <dbReference type="Proteomes" id="UP001159363"/>
    </source>
</evidence>
<sequence length="108" mass="12012">MVLSLRVSELQVLLGFAGQSKFGKKNELQARAVNLIRRNSVPIKMKIMELYDSIHCGQGLLVTSQQAIPQAKKAVVFSLWSTLRKSTSSNQLSPIVTHHFYAVISSQN</sequence>
<dbReference type="InterPro" id="IPR003034">
    <property type="entry name" value="SAP_dom"/>
</dbReference>
<dbReference type="SUPFAM" id="SSF68906">
    <property type="entry name" value="SAP domain"/>
    <property type="match status" value="1"/>
</dbReference>
<dbReference type="EMBL" id="JARBHB010000003">
    <property type="protein sequence ID" value="KAJ8890549.1"/>
    <property type="molecule type" value="Genomic_DNA"/>
</dbReference>
<proteinExistence type="predicted"/>
<feature type="domain" description="SAP" evidence="1">
    <location>
        <begin position="2"/>
        <end position="36"/>
    </location>
</feature>
<dbReference type="InterPro" id="IPR036361">
    <property type="entry name" value="SAP_dom_sf"/>
</dbReference>
<keyword evidence="3" id="KW-1185">Reference proteome</keyword>
<evidence type="ECO:0000313" key="2">
    <source>
        <dbReference type="EMBL" id="KAJ8890549.1"/>
    </source>
</evidence>
<accession>A0ABQ9I1M8</accession>
<dbReference type="Proteomes" id="UP001159363">
    <property type="component" value="Chromosome 3"/>
</dbReference>
<organism evidence="2 3">
    <name type="scientific">Dryococelus australis</name>
    <dbReference type="NCBI Taxonomy" id="614101"/>
    <lineage>
        <taxon>Eukaryota</taxon>
        <taxon>Metazoa</taxon>
        <taxon>Ecdysozoa</taxon>
        <taxon>Arthropoda</taxon>
        <taxon>Hexapoda</taxon>
        <taxon>Insecta</taxon>
        <taxon>Pterygota</taxon>
        <taxon>Neoptera</taxon>
        <taxon>Polyneoptera</taxon>
        <taxon>Phasmatodea</taxon>
        <taxon>Verophasmatodea</taxon>
        <taxon>Anareolatae</taxon>
        <taxon>Phasmatidae</taxon>
        <taxon>Eurycanthinae</taxon>
        <taxon>Dryococelus</taxon>
    </lineage>
</organism>
<comment type="caution">
    <text evidence="2">The sequence shown here is derived from an EMBL/GenBank/DDBJ whole genome shotgun (WGS) entry which is preliminary data.</text>
</comment>
<protein>
    <recommendedName>
        <fullName evidence="1">SAP domain-containing protein</fullName>
    </recommendedName>
</protein>
<dbReference type="SMART" id="SM00513">
    <property type="entry name" value="SAP"/>
    <property type="match status" value="1"/>
</dbReference>
<dbReference type="PROSITE" id="PS50800">
    <property type="entry name" value="SAP"/>
    <property type="match status" value="1"/>
</dbReference>
<reference evidence="2 3" key="1">
    <citation type="submission" date="2023-02" db="EMBL/GenBank/DDBJ databases">
        <title>LHISI_Scaffold_Assembly.</title>
        <authorList>
            <person name="Stuart O.P."/>
            <person name="Cleave R."/>
            <person name="Magrath M.J.L."/>
            <person name="Mikheyev A.S."/>
        </authorList>
    </citation>
    <scope>NUCLEOTIDE SEQUENCE [LARGE SCALE GENOMIC DNA]</scope>
    <source>
        <strain evidence="2">Daus_M_001</strain>
        <tissue evidence="2">Leg muscle</tissue>
    </source>
</reference>
<evidence type="ECO:0000259" key="1">
    <source>
        <dbReference type="PROSITE" id="PS50800"/>
    </source>
</evidence>